<comment type="caution">
    <text evidence="1">The sequence shown here is derived from an EMBL/GenBank/DDBJ whole genome shotgun (WGS) entry which is preliminary data.</text>
</comment>
<dbReference type="Proteomes" id="UP000054815">
    <property type="component" value="Unassembled WGS sequence"/>
</dbReference>
<evidence type="ECO:0008006" key="3">
    <source>
        <dbReference type="Google" id="ProtNLM"/>
    </source>
</evidence>
<dbReference type="PANTHER" id="PTHR46114">
    <property type="entry name" value="APPLE DOMAIN-CONTAINING PROTEIN"/>
    <property type="match status" value="1"/>
</dbReference>
<sequence length="338" mass="39293">MDIMIQQLLSGNASIDDLTRLNSVYAEKQEVVAQYADEYNNEIYTRYKRIRRPGSNEKCQSQKCLSSPDSFCHICGSFAVKINRLKITDFVRKAYFIYFGIKLGAQYKPWAPHLVCHTCIEPLQKWSKKNTKISYPWCIFSVAGTLHQVEVEAWAAFTNVVSEFLGKKKDPEYGRLVNDMLEKFEKLGYNMNLKLYFLHLHLDFFPQNLGDVSEEQVKLCTPFYVVLYRELYCTIPGYPCTHCERTKKSFNLLICVIDNAPCHPSSELLDRKNSLFKVLFLPPNALSFVQPIYETVIQNCCHMIAQPWDWIFGHTLRVSWNKLLGYNKECLPQDEGDQ</sequence>
<accession>A0A0V0Y5P0</accession>
<reference evidence="1 2" key="1">
    <citation type="submission" date="2015-01" db="EMBL/GenBank/DDBJ databases">
        <title>Evolution of Trichinella species and genotypes.</title>
        <authorList>
            <person name="Korhonen P.K."/>
            <person name="Edoardo P."/>
            <person name="Giuseppe L.R."/>
            <person name="Gasser R.B."/>
        </authorList>
    </citation>
    <scope>NUCLEOTIDE SEQUENCE [LARGE SCALE GENOMIC DNA]</scope>
    <source>
        <strain evidence="1">ISS141</strain>
    </source>
</reference>
<proteinExistence type="predicted"/>
<evidence type="ECO:0000313" key="1">
    <source>
        <dbReference type="EMBL" id="KRX95346.1"/>
    </source>
</evidence>
<organism evidence="1 2">
    <name type="scientific">Trichinella pseudospiralis</name>
    <name type="common">Parasitic roundworm</name>
    <dbReference type="NCBI Taxonomy" id="6337"/>
    <lineage>
        <taxon>Eukaryota</taxon>
        <taxon>Metazoa</taxon>
        <taxon>Ecdysozoa</taxon>
        <taxon>Nematoda</taxon>
        <taxon>Enoplea</taxon>
        <taxon>Dorylaimia</taxon>
        <taxon>Trichinellida</taxon>
        <taxon>Trichinellidae</taxon>
        <taxon>Trichinella</taxon>
    </lineage>
</organism>
<dbReference type="AlphaFoldDB" id="A0A0V0Y5P0"/>
<protein>
    <recommendedName>
        <fullName evidence="3">DDE-1 domain-containing protein</fullName>
    </recommendedName>
</protein>
<dbReference type="EMBL" id="JYDU01000058">
    <property type="protein sequence ID" value="KRX95346.1"/>
    <property type="molecule type" value="Genomic_DNA"/>
</dbReference>
<dbReference type="STRING" id="6337.A0A0V0Y5P0"/>
<evidence type="ECO:0000313" key="2">
    <source>
        <dbReference type="Proteomes" id="UP000054815"/>
    </source>
</evidence>
<gene>
    <name evidence="1" type="ORF">T4E_9387</name>
</gene>
<dbReference type="PANTHER" id="PTHR46114:SF1">
    <property type="entry name" value="ZAD DOMAIN-CONTAINING PROTEIN"/>
    <property type="match status" value="1"/>
</dbReference>
<name>A0A0V0Y5P0_TRIPS</name>